<protein>
    <submittedName>
        <fullName evidence="1">Uncharacterized protein</fullName>
    </submittedName>
</protein>
<sequence>MVHTRASGGDTARQDLLGLYVLGRLALAHRLRERVASRAGPAQHLKRLR</sequence>
<proteinExistence type="predicted"/>
<comment type="caution">
    <text evidence="1">The sequence shown here is derived from an EMBL/GenBank/DDBJ whole genome shotgun (WGS) entry which is preliminary data.</text>
</comment>
<name>A0ABV6M880_9ACTN</name>
<gene>
    <name evidence="1" type="ORF">ACFFIA_25080</name>
</gene>
<organism evidence="1 2">
    <name type="scientific">Phytohabitans kaempferiae</name>
    <dbReference type="NCBI Taxonomy" id="1620943"/>
    <lineage>
        <taxon>Bacteria</taxon>
        <taxon>Bacillati</taxon>
        <taxon>Actinomycetota</taxon>
        <taxon>Actinomycetes</taxon>
        <taxon>Micromonosporales</taxon>
        <taxon>Micromonosporaceae</taxon>
    </lineage>
</organism>
<dbReference type="Proteomes" id="UP001589867">
    <property type="component" value="Unassembled WGS sequence"/>
</dbReference>
<dbReference type="EMBL" id="JBHLUH010000052">
    <property type="protein sequence ID" value="MFC0530921.1"/>
    <property type="molecule type" value="Genomic_DNA"/>
</dbReference>
<evidence type="ECO:0000313" key="1">
    <source>
        <dbReference type="EMBL" id="MFC0530921.1"/>
    </source>
</evidence>
<keyword evidence="2" id="KW-1185">Reference proteome</keyword>
<accession>A0ABV6M880</accession>
<evidence type="ECO:0000313" key="2">
    <source>
        <dbReference type="Proteomes" id="UP001589867"/>
    </source>
</evidence>
<reference evidence="1 2" key="1">
    <citation type="submission" date="2024-09" db="EMBL/GenBank/DDBJ databases">
        <authorList>
            <person name="Sun Q."/>
            <person name="Mori K."/>
        </authorList>
    </citation>
    <scope>NUCLEOTIDE SEQUENCE [LARGE SCALE GENOMIC DNA]</scope>
    <source>
        <strain evidence="1 2">TBRC 3947</strain>
    </source>
</reference>
<dbReference type="RefSeq" id="WP_377254414.1">
    <property type="nucleotide sequence ID" value="NZ_JBHLUH010000052.1"/>
</dbReference>